<feature type="domain" description="Rhodanese" evidence="1">
    <location>
        <begin position="21"/>
        <end position="105"/>
    </location>
</feature>
<dbReference type="PROSITE" id="PS00380">
    <property type="entry name" value="RHODANESE_1"/>
    <property type="match status" value="1"/>
</dbReference>
<dbReference type="Gene3D" id="3.40.250.10">
    <property type="entry name" value="Rhodanese-like domain"/>
    <property type="match status" value="1"/>
</dbReference>
<accession>A0A1T4W7E4</accession>
<keyword evidence="2" id="KW-0808">Transferase</keyword>
<dbReference type="InterPro" id="IPR001763">
    <property type="entry name" value="Rhodanese-like_dom"/>
</dbReference>
<dbReference type="CDD" id="cd01045">
    <property type="entry name" value="Ferritin_like_AB"/>
    <property type="match status" value="1"/>
</dbReference>
<protein>
    <submittedName>
        <fullName evidence="2">Rhodanese-related sulfurtransferase</fullName>
    </submittedName>
</protein>
<dbReference type="InterPro" id="IPR003251">
    <property type="entry name" value="Rr_diiron-bd_dom"/>
</dbReference>
<evidence type="ECO:0000313" key="2">
    <source>
        <dbReference type="EMBL" id="SKA72958.1"/>
    </source>
</evidence>
<dbReference type="InterPro" id="IPR009078">
    <property type="entry name" value="Ferritin-like_SF"/>
</dbReference>
<proteinExistence type="predicted"/>
<dbReference type="GO" id="GO:0046872">
    <property type="term" value="F:metal ion binding"/>
    <property type="evidence" value="ECO:0007669"/>
    <property type="project" value="InterPro"/>
</dbReference>
<organism evidence="2 3">
    <name type="scientific">Desulfobaculum bizertense DSM 18034</name>
    <dbReference type="NCBI Taxonomy" id="1121442"/>
    <lineage>
        <taxon>Bacteria</taxon>
        <taxon>Pseudomonadati</taxon>
        <taxon>Thermodesulfobacteriota</taxon>
        <taxon>Desulfovibrionia</taxon>
        <taxon>Desulfovibrionales</taxon>
        <taxon>Desulfovibrionaceae</taxon>
        <taxon>Desulfobaculum</taxon>
    </lineage>
</organism>
<evidence type="ECO:0000259" key="1">
    <source>
        <dbReference type="PROSITE" id="PS50206"/>
    </source>
</evidence>
<dbReference type="InterPro" id="IPR050229">
    <property type="entry name" value="GlpE_sulfurtransferase"/>
</dbReference>
<dbReference type="Proteomes" id="UP000189733">
    <property type="component" value="Unassembled WGS sequence"/>
</dbReference>
<sequence>MSEYVKRVDSEQIRKQLTERGNQNMILLDIRQDWEYEEEHLPGALHIPLPELTQRLDELPLHRPIVVYCRSGARSAAAATLLKAQDFEDVSNMTGGMNSWLGISAVGPSSAGLAVFTPDATEAEIITVACRMEEQLSRFYSQLAKENTDAELVGTLTRLASFEQKHKSWLLITYRQLMGHELDLNLLTESIPPTEALEGGLTAEEFIEYNRPALSDSLSIIETGMMFETQALDLYLRCSKRPPRQESKMLFYKLAEEEKRHLKALATLMDKMQHS</sequence>
<dbReference type="SUPFAM" id="SSF47240">
    <property type="entry name" value="Ferritin-like"/>
    <property type="match status" value="1"/>
</dbReference>
<evidence type="ECO:0000313" key="3">
    <source>
        <dbReference type="Proteomes" id="UP000189733"/>
    </source>
</evidence>
<reference evidence="2 3" key="1">
    <citation type="submission" date="2017-02" db="EMBL/GenBank/DDBJ databases">
        <authorList>
            <person name="Peterson S.W."/>
        </authorList>
    </citation>
    <scope>NUCLEOTIDE SEQUENCE [LARGE SCALE GENOMIC DNA]</scope>
    <source>
        <strain evidence="2 3">DSM 18034</strain>
    </source>
</reference>
<dbReference type="GO" id="GO:0004792">
    <property type="term" value="F:thiosulfate-cyanide sulfurtransferase activity"/>
    <property type="evidence" value="ECO:0007669"/>
    <property type="project" value="InterPro"/>
</dbReference>
<dbReference type="SUPFAM" id="SSF52821">
    <property type="entry name" value="Rhodanese/Cell cycle control phosphatase"/>
    <property type="match status" value="1"/>
</dbReference>
<dbReference type="AlphaFoldDB" id="A0A1T4W7E4"/>
<name>A0A1T4W7E4_9BACT</name>
<dbReference type="CDD" id="cd00158">
    <property type="entry name" value="RHOD"/>
    <property type="match status" value="1"/>
</dbReference>
<dbReference type="Pfam" id="PF02915">
    <property type="entry name" value="Rubrerythrin"/>
    <property type="match status" value="1"/>
</dbReference>
<dbReference type="PANTHER" id="PTHR43031">
    <property type="entry name" value="FAD-DEPENDENT OXIDOREDUCTASE"/>
    <property type="match status" value="1"/>
</dbReference>
<dbReference type="SMART" id="SM00450">
    <property type="entry name" value="RHOD"/>
    <property type="match status" value="1"/>
</dbReference>
<gene>
    <name evidence="2" type="ORF">SAMN02745702_01750</name>
</gene>
<dbReference type="InterPro" id="IPR012347">
    <property type="entry name" value="Ferritin-like"/>
</dbReference>
<dbReference type="PROSITE" id="PS50206">
    <property type="entry name" value="RHODANESE_3"/>
    <property type="match status" value="1"/>
</dbReference>
<dbReference type="InterPro" id="IPR001307">
    <property type="entry name" value="Thiosulphate_STrfase_CS"/>
</dbReference>
<dbReference type="Gene3D" id="1.20.1260.10">
    <property type="match status" value="1"/>
</dbReference>
<dbReference type="InterPro" id="IPR036873">
    <property type="entry name" value="Rhodanese-like_dom_sf"/>
</dbReference>
<dbReference type="GO" id="GO:0016491">
    <property type="term" value="F:oxidoreductase activity"/>
    <property type="evidence" value="ECO:0007669"/>
    <property type="project" value="InterPro"/>
</dbReference>
<dbReference type="PANTHER" id="PTHR43031:SF1">
    <property type="entry name" value="PYRIDINE NUCLEOTIDE-DISULPHIDE OXIDOREDUCTASE"/>
    <property type="match status" value="1"/>
</dbReference>
<keyword evidence="3" id="KW-1185">Reference proteome</keyword>
<dbReference type="STRING" id="1121442.SAMN02745702_01750"/>
<dbReference type="EMBL" id="FUYA01000005">
    <property type="protein sequence ID" value="SKA72958.1"/>
    <property type="molecule type" value="Genomic_DNA"/>
</dbReference>
<dbReference type="Pfam" id="PF00581">
    <property type="entry name" value="Rhodanese"/>
    <property type="match status" value="1"/>
</dbReference>
<dbReference type="RefSeq" id="WP_078685036.1">
    <property type="nucleotide sequence ID" value="NZ_FUYA01000005.1"/>
</dbReference>
<dbReference type="OrthoDB" id="285281at2"/>